<feature type="non-terminal residue" evidence="1">
    <location>
        <position position="29"/>
    </location>
</feature>
<name>A0A392RXL7_9FABA</name>
<reference evidence="1 2" key="1">
    <citation type="journal article" date="2018" name="Front. Plant Sci.">
        <title>Red Clover (Trifolium pratense) and Zigzag Clover (T. medium) - A Picture of Genomic Similarities and Differences.</title>
        <authorList>
            <person name="Dluhosova J."/>
            <person name="Istvanek J."/>
            <person name="Nedelnik J."/>
            <person name="Repkova J."/>
        </authorList>
    </citation>
    <scope>NUCLEOTIDE SEQUENCE [LARGE SCALE GENOMIC DNA]</scope>
    <source>
        <strain evidence="2">cv. 10/8</strain>
        <tissue evidence="1">Leaf</tissue>
    </source>
</reference>
<dbReference type="Pfam" id="PF14299">
    <property type="entry name" value="PP2"/>
    <property type="match status" value="1"/>
</dbReference>
<organism evidence="1 2">
    <name type="scientific">Trifolium medium</name>
    <dbReference type="NCBI Taxonomy" id="97028"/>
    <lineage>
        <taxon>Eukaryota</taxon>
        <taxon>Viridiplantae</taxon>
        <taxon>Streptophyta</taxon>
        <taxon>Embryophyta</taxon>
        <taxon>Tracheophyta</taxon>
        <taxon>Spermatophyta</taxon>
        <taxon>Magnoliopsida</taxon>
        <taxon>eudicotyledons</taxon>
        <taxon>Gunneridae</taxon>
        <taxon>Pentapetalae</taxon>
        <taxon>rosids</taxon>
        <taxon>fabids</taxon>
        <taxon>Fabales</taxon>
        <taxon>Fabaceae</taxon>
        <taxon>Papilionoideae</taxon>
        <taxon>50 kb inversion clade</taxon>
        <taxon>NPAAA clade</taxon>
        <taxon>Hologalegina</taxon>
        <taxon>IRL clade</taxon>
        <taxon>Trifolieae</taxon>
        <taxon>Trifolium</taxon>
    </lineage>
</organism>
<keyword evidence="2" id="KW-1185">Reference proteome</keyword>
<sequence>MSCMIPARKLSIAWGDDKRYWNWTTMPDS</sequence>
<dbReference type="AlphaFoldDB" id="A0A392RXL7"/>
<proteinExistence type="predicted"/>
<comment type="caution">
    <text evidence="1">The sequence shown here is derived from an EMBL/GenBank/DDBJ whole genome shotgun (WGS) entry which is preliminary data.</text>
</comment>
<evidence type="ECO:0000313" key="1">
    <source>
        <dbReference type="EMBL" id="MCI40365.1"/>
    </source>
</evidence>
<protein>
    <submittedName>
        <fullName evidence="1">Phloem protein</fullName>
    </submittedName>
</protein>
<evidence type="ECO:0000313" key="2">
    <source>
        <dbReference type="Proteomes" id="UP000265520"/>
    </source>
</evidence>
<dbReference type="InterPro" id="IPR025886">
    <property type="entry name" value="PP2-like"/>
</dbReference>
<dbReference type="EMBL" id="LXQA010278920">
    <property type="protein sequence ID" value="MCI40365.1"/>
    <property type="molecule type" value="Genomic_DNA"/>
</dbReference>
<accession>A0A392RXL7</accession>
<dbReference type="Proteomes" id="UP000265520">
    <property type="component" value="Unassembled WGS sequence"/>
</dbReference>